<dbReference type="GO" id="GO:0016787">
    <property type="term" value="F:hydrolase activity"/>
    <property type="evidence" value="ECO:0007669"/>
    <property type="project" value="UniProtKB-UniRule"/>
</dbReference>
<name>A0A5B1M010_9ACTN</name>
<dbReference type="RefSeq" id="WP_149751425.1">
    <property type="nucleotide sequence ID" value="NZ_VUJW01000010.1"/>
</dbReference>
<reference evidence="4 5" key="1">
    <citation type="submission" date="2019-09" db="EMBL/GenBank/DDBJ databases">
        <title>Nocardioides panacisoli sp. nov., isolated from the soil of a ginseng field.</title>
        <authorList>
            <person name="Cho C."/>
        </authorList>
    </citation>
    <scope>NUCLEOTIDE SEQUENCE [LARGE SCALE GENOMIC DNA]</scope>
    <source>
        <strain evidence="4 5">BN140041</strain>
    </source>
</reference>
<dbReference type="Gene3D" id="3.40.1090.10">
    <property type="entry name" value="Cytosolic phospholipase A2 catalytic domain"/>
    <property type="match status" value="2"/>
</dbReference>
<comment type="caution">
    <text evidence="4">The sequence shown here is derived from an EMBL/GenBank/DDBJ whole genome shotgun (WGS) entry which is preliminary data.</text>
</comment>
<keyword evidence="2" id="KW-0442">Lipid degradation</keyword>
<keyword evidence="5" id="KW-1185">Reference proteome</keyword>
<keyword evidence="1 2" id="KW-0443">Lipid metabolism</keyword>
<dbReference type="PROSITE" id="PS51635">
    <property type="entry name" value="PNPLA"/>
    <property type="match status" value="1"/>
</dbReference>
<gene>
    <name evidence="4" type="ORF">F0U47_15700</name>
</gene>
<dbReference type="Pfam" id="PF01734">
    <property type="entry name" value="Patatin"/>
    <property type="match status" value="1"/>
</dbReference>
<dbReference type="AlphaFoldDB" id="A0A5B1M010"/>
<evidence type="ECO:0000313" key="4">
    <source>
        <dbReference type="EMBL" id="KAA1425798.1"/>
    </source>
</evidence>
<sequence length="323" mass="33245">MTQRRALAIGCGGTLGFTWTAVALRCLEEQLDWDARNADVLLGTSAGAEVVAALGLGRTPQDLLDALASEDGADPLLARHLAIHPGHLPPLPAPGLPGLGLVRSGIRQRSAYAALAGLLPRGRGDATWLREYGDALAGPDGWAGHPATWTVAAEVATGERVAFGSPGAPRAGLGEAVAASWAIPGWFPPVEIAGRRFIDGGAVSSVSADLLADLPLDEVVVVAPMTSEGGAPARGVERVERLLRSAMTRGLDREVATLRAAGIRVIRVEPGPDELAAMGPNFMDLSRREATLAAARAHVPGRVAAAIRVSTGSTTSRDEGASA</sequence>
<feature type="domain" description="PNPLA" evidence="3">
    <location>
        <begin position="7"/>
        <end position="212"/>
    </location>
</feature>
<dbReference type="SUPFAM" id="SSF52151">
    <property type="entry name" value="FabD/lysophospholipase-like"/>
    <property type="match status" value="1"/>
</dbReference>
<feature type="short sequence motif" description="DGA/G" evidence="2">
    <location>
        <begin position="199"/>
        <end position="201"/>
    </location>
</feature>
<feature type="active site" description="Nucleophile" evidence="2">
    <location>
        <position position="45"/>
    </location>
</feature>
<comment type="caution">
    <text evidence="2">Lacks conserved residue(s) required for the propagation of feature annotation.</text>
</comment>
<feature type="active site" description="Proton acceptor" evidence="2">
    <location>
        <position position="199"/>
    </location>
</feature>
<dbReference type="Proteomes" id="UP000324351">
    <property type="component" value="Unassembled WGS sequence"/>
</dbReference>
<accession>A0A5B1M010</accession>
<dbReference type="InterPro" id="IPR016035">
    <property type="entry name" value="Acyl_Trfase/lysoPLipase"/>
</dbReference>
<dbReference type="GO" id="GO:0016042">
    <property type="term" value="P:lipid catabolic process"/>
    <property type="evidence" value="ECO:0007669"/>
    <property type="project" value="UniProtKB-UniRule"/>
</dbReference>
<reference evidence="4 5" key="2">
    <citation type="submission" date="2019-09" db="EMBL/GenBank/DDBJ databases">
        <authorList>
            <person name="Jin C."/>
        </authorList>
    </citation>
    <scope>NUCLEOTIDE SEQUENCE [LARGE SCALE GENOMIC DNA]</scope>
    <source>
        <strain evidence="4 5">BN140041</strain>
    </source>
</reference>
<protein>
    <submittedName>
        <fullName evidence="4">Patatin</fullName>
    </submittedName>
</protein>
<keyword evidence="2" id="KW-0378">Hydrolase</keyword>
<feature type="short sequence motif" description="GXSXG" evidence="2">
    <location>
        <begin position="43"/>
        <end position="47"/>
    </location>
</feature>
<proteinExistence type="predicted"/>
<evidence type="ECO:0000313" key="5">
    <source>
        <dbReference type="Proteomes" id="UP000324351"/>
    </source>
</evidence>
<evidence type="ECO:0000256" key="2">
    <source>
        <dbReference type="PROSITE-ProRule" id="PRU01161"/>
    </source>
</evidence>
<organism evidence="4 5">
    <name type="scientific">Nocardioides antri</name>
    <dbReference type="NCBI Taxonomy" id="2607659"/>
    <lineage>
        <taxon>Bacteria</taxon>
        <taxon>Bacillati</taxon>
        <taxon>Actinomycetota</taxon>
        <taxon>Actinomycetes</taxon>
        <taxon>Propionibacteriales</taxon>
        <taxon>Nocardioidaceae</taxon>
        <taxon>Nocardioides</taxon>
    </lineage>
</organism>
<evidence type="ECO:0000259" key="3">
    <source>
        <dbReference type="PROSITE" id="PS51635"/>
    </source>
</evidence>
<dbReference type="InterPro" id="IPR002641">
    <property type="entry name" value="PNPLA_dom"/>
</dbReference>
<evidence type="ECO:0000256" key="1">
    <source>
        <dbReference type="ARBA" id="ARBA00023098"/>
    </source>
</evidence>
<dbReference type="EMBL" id="VUJW01000010">
    <property type="protein sequence ID" value="KAA1425798.1"/>
    <property type="molecule type" value="Genomic_DNA"/>
</dbReference>